<feature type="chain" id="PRO_5042487910" description="Kinase inhibitor" evidence="1">
    <location>
        <begin position="21"/>
        <end position="182"/>
    </location>
</feature>
<dbReference type="RefSeq" id="WP_074823793.1">
    <property type="nucleotide sequence ID" value="NZ_FOLW01000009.1"/>
</dbReference>
<dbReference type="PANTHER" id="PTHR30289">
    <property type="entry name" value="UNCHARACTERIZED PROTEIN YBCL-RELATED"/>
    <property type="match status" value="1"/>
</dbReference>
<protein>
    <recommendedName>
        <fullName evidence="4">Kinase inhibitor</fullName>
    </recommendedName>
</protein>
<accession>A0AAJ5BI08</accession>
<comment type="caution">
    <text evidence="2">The sequence shown here is derived from an EMBL/GenBank/DDBJ whole genome shotgun (WGS) entry which is preliminary data.</text>
</comment>
<dbReference type="Proteomes" id="UP000226420">
    <property type="component" value="Unassembled WGS sequence"/>
</dbReference>
<evidence type="ECO:0000313" key="3">
    <source>
        <dbReference type="Proteomes" id="UP000226420"/>
    </source>
</evidence>
<organism evidence="2 3">
    <name type="scientific">Pragia fontium DSM 5563 = ATCC 49100</name>
    <dbReference type="NCBI Taxonomy" id="1122977"/>
    <lineage>
        <taxon>Bacteria</taxon>
        <taxon>Pseudomonadati</taxon>
        <taxon>Pseudomonadota</taxon>
        <taxon>Gammaproteobacteria</taxon>
        <taxon>Enterobacterales</taxon>
        <taxon>Budviciaceae</taxon>
        <taxon>Pragia</taxon>
    </lineage>
</organism>
<dbReference type="InterPro" id="IPR005247">
    <property type="entry name" value="YbhB_YbcL/LppC-like"/>
</dbReference>
<dbReference type="Pfam" id="PF01161">
    <property type="entry name" value="PBP"/>
    <property type="match status" value="1"/>
</dbReference>
<dbReference type="EMBL" id="FOLW01000009">
    <property type="protein sequence ID" value="SFD16484.1"/>
    <property type="molecule type" value="Genomic_DNA"/>
</dbReference>
<feature type="signal peptide" evidence="1">
    <location>
        <begin position="1"/>
        <end position="20"/>
    </location>
</feature>
<proteinExistence type="predicted"/>
<evidence type="ECO:0008006" key="4">
    <source>
        <dbReference type="Google" id="ProtNLM"/>
    </source>
</evidence>
<keyword evidence="1" id="KW-0732">Signal</keyword>
<dbReference type="NCBIfam" id="TIGR00481">
    <property type="entry name" value="YbhB/YbcL family Raf kinase inhibitor-like protein"/>
    <property type="match status" value="1"/>
</dbReference>
<name>A0AAJ5BI08_9GAMM</name>
<reference evidence="2 3" key="1">
    <citation type="submission" date="2016-10" db="EMBL/GenBank/DDBJ databases">
        <authorList>
            <person name="Varghese N."/>
            <person name="Submissions S."/>
        </authorList>
    </citation>
    <scope>NUCLEOTIDE SEQUENCE [LARGE SCALE GENOMIC DNA]</scope>
    <source>
        <strain evidence="2 3">DSM 5563</strain>
    </source>
</reference>
<dbReference type="InterPro" id="IPR036610">
    <property type="entry name" value="PEBP-like_sf"/>
</dbReference>
<dbReference type="CDD" id="cd00865">
    <property type="entry name" value="PEBP_bact_arch"/>
    <property type="match status" value="1"/>
</dbReference>
<evidence type="ECO:0000256" key="1">
    <source>
        <dbReference type="SAM" id="SignalP"/>
    </source>
</evidence>
<dbReference type="Gene3D" id="3.90.280.10">
    <property type="entry name" value="PEBP-like"/>
    <property type="match status" value="1"/>
</dbReference>
<sequence>MKSITTTALLLVLSVFNVNAAEFAVTSPQFKSGQTLHNEQVYGDFGCHGGNLSPELNWENPPAGTKSFAVSVYDPAAPTGSGWWHWMVFNIPAQTNQLIRGISASNQTLPSGAIQASNDFGQTNYGGPCPPEGDKPHPYIFTVYALSTDHIPLDGNSSSAMVGYMIHQNLLAKTSITAYYQR</sequence>
<dbReference type="SUPFAM" id="SSF49777">
    <property type="entry name" value="PEBP-like"/>
    <property type="match status" value="1"/>
</dbReference>
<dbReference type="InterPro" id="IPR008914">
    <property type="entry name" value="PEBP"/>
</dbReference>
<evidence type="ECO:0000313" key="2">
    <source>
        <dbReference type="EMBL" id="SFD16484.1"/>
    </source>
</evidence>
<dbReference type="AlphaFoldDB" id="A0AAJ5BI08"/>
<gene>
    <name evidence="2" type="ORF">SAMN02745723_10929</name>
</gene>
<dbReference type="PANTHER" id="PTHR30289:SF1">
    <property type="entry name" value="PEBP (PHOSPHATIDYLETHANOLAMINE-BINDING PROTEIN) FAMILY PROTEIN"/>
    <property type="match status" value="1"/>
</dbReference>